<dbReference type="Gene3D" id="3.40.50.1820">
    <property type="entry name" value="alpha/beta hydrolase"/>
    <property type="match status" value="1"/>
</dbReference>
<evidence type="ECO:0000313" key="3">
    <source>
        <dbReference type="Proteomes" id="UP000199072"/>
    </source>
</evidence>
<dbReference type="Proteomes" id="UP000199072">
    <property type="component" value="Unassembled WGS sequence"/>
</dbReference>
<accession>A0A1G7IHE5</accession>
<name>A0A1G7IHE5_9SPHI</name>
<dbReference type="GO" id="GO:0004177">
    <property type="term" value="F:aminopeptidase activity"/>
    <property type="evidence" value="ECO:0007669"/>
    <property type="project" value="UniProtKB-KW"/>
</dbReference>
<dbReference type="InterPro" id="IPR029058">
    <property type="entry name" value="AB_hydrolase_fold"/>
</dbReference>
<organism evidence="2 3">
    <name type="scientific">Mucilaginibacter pineti</name>
    <dbReference type="NCBI Taxonomy" id="1391627"/>
    <lineage>
        <taxon>Bacteria</taxon>
        <taxon>Pseudomonadati</taxon>
        <taxon>Bacteroidota</taxon>
        <taxon>Sphingobacteriia</taxon>
        <taxon>Sphingobacteriales</taxon>
        <taxon>Sphingobacteriaceae</taxon>
        <taxon>Mucilaginibacter</taxon>
    </lineage>
</organism>
<dbReference type="STRING" id="1391627.SAMN05216464_11330"/>
<keyword evidence="3" id="KW-1185">Reference proteome</keyword>
<dbReference type="AlphaFoldDB" id="A0A1G7IHE5"/>
<evidence type="ECO:0000259" key="1">
    <source>
        <dbReference type="Pfam" id="PF00326"/>
    </source>
</evidence>
<keyword evidence="2" id="KW-0031">Aminopeptidase</keyword>
<dbReference type="InterPro" id="IPR001375">
    <property type="entry name" value="Peptidase_S9_cat"/>
</dbReference>
<gene>
    <name evidence="2" type="ORF">SAMN05216464_11330</name>
</gene>
<dbReference type="PANTHER" id="PTHR11731">
    <property type="entry name" value="PROTEASE FAMILY S9B,C DIPEPTIDYL-PEPTIDASE IV-RELATED"/>
    <property type="match status" value="1"/>
</dbReference>
<dbReference type="GO" id="GO:0006508">
    <property type="term" value="P:proteolysis"/>
    <property type="evidence" value="ECO:0007669"/>
    <property type="project" value="InterPro"/>
</dbReference>
<sequence>MKSRIKIAVTPLLWLIVNIFLTTGSSYGQQRKRILDTAALSNFPTHLLSGIRVSPDGRFTMCEAATTLGAEEEYRKVTVKTLDGKWERVIDNAQGLGKFSDDSKYCLLSLSRGNLCLLPLDGAKEELIKGVDSYELFPGKAKEQYLLINKKSASDSVIIRNLSTGHSFGYSHMSRVLFLPGSKTIVFSGTRDGLTRLFRERLGSGKRELLWSGDREIRELVSDGTADRIAFSTGSGLWYYNGDNNKVLELPVPKSQGFEGLSSPSYMKFDLSGELLTFYMSETLPDLDPSVNPVDIFSYINGAFDMYKEREPGFYQCLYDTRTGKFIRLEYDGEKPAHIAADGRKVLMSKREGAGGEYYWNRKGLNEDYVLNLQDGKRIPLETVIENSVMSPGGDFVVGINDHYGDLYCLEVAKGITRNLTSGLPAPIGDGLDEYPQTSTGRGFLFSHWINNGSNLIMHDRYDIWMLDSRGSAVPVNLTNGYGRRHHIVFRAAGGDDKFERGEEIILSAYNEDTKDAGFYRIRIGSRKDPEKLSMGGYVYSGVQKASGAKIWVLKRMSAAAAPNFYWTEDFRTFHPVTSEYPERKYEWYTTELFDYTTKDGVKSQGILYKPENFDPAKKYPVLFTFYEKETKKLNEYRLPGYSSNYYFNIPMMLSRGYLVCVADIHFRIGETAHSIVDCLEGAGDHLARYSYVDSAHYGASGGSFGGYGVNCLAAFSHQFKALVPIAGVSDLVSAYGNVPGTRDELVENRHGRMGVSLSTDPERYLRNSPVAYAKDVTSPVLIINTLADGNVNVQQGIEWFISLRREGKPAWLLRYRGDEANHGIWNWNDQKDLYTRMNQFFDHYLKGAPAPVWMTGEIGVKDRGVRSGFEVNPGLTSPPPGLLRVAPDTIH</sequence>
<proteinExistence type="predicted"/>
<dbReference type="Pfam" id="PF00326">
    <property type="entry name" value="Peptidase_S9"/>
    <property type="match status" value="1"/>
</dbReference>
<dbReference type="InterPro" id="IPR050278">
    <property type="entry name" value="Serine_Prot_S9B/DPPIV"/>
</dbReference>
<dbReference type="GO" id="GO:0008236">
    <property type="term" value="F:serine-type peptidase activity"/>
    <property type="evidence" value="ECO:0007669"/>
    <property type="project" value="InterPro"/>
</dbReference>
<keyword evidence="2" id="KW-0645">Protease</keyword>
<dbReference type="GO" id="GO:0008239">
    <property type="term" value="F:dipeptidyl-peptidase activity"/>
    <property type="evidence" value="ECO:0007669"/>
    <property type="project" value="TreeGrafter"/>
</dbReference>
<dbReference type="SUPFAM" id="SSF82171">
    <property type="entry name" value="DPP6 N-terminal domain-like"/>
    <property type="match status" value="1"/>
</dbReference>
<reference evidence="2 3" key="1">
    <citation type="submission" date="2016-10" db="EMBL/GenBank/DDBJ databases">
        <authorList>
            <person name="de Groot N.N."/>
        </authorList>
    </citation>
    <scope>NUCLEOTIDE SEQUENCE [LARGE SCALE GENOMIC DNA]</scope>
    <source>
        <strain evidence="2 3">47C3B</strain>
    </source>
</reference>
<dbReference type="SUPFAM" id="SSF53474">
    <property type="entry name" value="alpha/beta-Hydrolases"/>
    <property type="match status" value="1"/>
</dbReference>
<feature type="domain" description="Peptidase S9 prolyl oligopeptidase catalytic" evidence="1">
    <location>
        <begin position="676"/>
        <end position="848"/>
    </location>
</feature>
<dbReference type="OrthoDB" id="9812921at2"/>
<evidence type="ECO:0000313" key="2">
    <source>
        <dbReference type="EMBL" id="SDF12045.1"/>
    </source>
</evidence>
<keyword evidence="2" id="KW-0378">Hydrolase</keyword>
<protein>
    <submittedName>
        <fullName evidence="2">Dipeptidyl aminopeptidase/acylaminoacyl peptidase</fullName>
    </submittedName>
</protein>
<dbReference type="PANTHER" id="PTHR11731:SF193">
    <property type="entry name" value="DIPEPTIDYL PEPTIDASE 9"/>
    <property type="match status" value="1"/>
</dbReference>
<dbReference type="EMBL" id="FNAI01000013">
    <property type="protein sequence ID" value="SDF12045.1"/>
    <property type="molecule type" value="Genomic_DNA"/>
</dbReference>